<evidence type="ECO:0000256" key="6">
    <source>
        <dbReference type="ARBA" id="ARBA00023163"/>
    </source>
</evidence>
<dbReference type="InterPro" id="IPR036236">
    <property type="entry name" value="Znf_C2H2_sf"/>
</dbReference>
<dbReference type="SMART" id="SM00614">
    <property type="entry name" value="ZnF_BED"/>
    <property type="match status" value="1"/>
</dbReference>
<dbReference type="EMBL" id="CAJNOK010015362">
    <property type="protein sequence ID" value="CAF1223890.1"/>
    <property type="molecule type" value="Genomic_DNA"/>
</dbReference>
<keyword evidence="6" id="KW-0804">Transcription</keyword>
<dbReference type="InterPro" id="IPR003656">
    <property type="entry name" value="Znf_BED"/>
</dbReference>
<name>A0A8S2EP85_9BILA</name>
<dbReference type="GO" id="GO:0005634">
    <property type="term" value="C:nucleus"/>
    <property type="evidence" value="ECO:0007669"/>
    <property type="project" value="UniProtKB-SubCell"/>
</dbReference>
<feature type="domain" description="BED-type" evidence="10">
    <location>
        <begin position="77"/>
        <end position="128"/>
    </location>
</feature>
<evidence type="ECO:0000256" key="2">
    <source>
        <dbReference type="ARBA" id="ARBA00022723"/>
    </source>
</evidence>
<organism evidence="11 13">
    <name type="scientific">Didymodactylos carnosus</name>
    <dbReference type="NCBI Taxonomy" id="1234261"/>
    <lineage>
        <taxon>Eukaryota</taxon>
        <taxon>Metazoa</taxon>
        <taxon>Spiralia</taxon>
        <taxon>Gnathifera</taxon>
        <taxon>Rotifera</taxon>
        <taxon>Eurotatoria</taxon>
        <taxon>Bdelloidea</taxon>
        <taxon>Philodinida</taxon>
        <taxon>Philodinidae</taxon>
        <taxon>Didymodactylos</taxon>
    </lineage>
</organism>
<feature type="region of interest" description="Disordered" evidence="9">
    <location>
        <begin position="46"/>
        <end position="78"/>
    </location>
</feature>
<protein>
    <recommendedName>
        <fullName evidence="10">BED-type domain-containing protein</fullName>
    </recommendedName>
</protein>
<keyword evidence="5" id="KW-0805">Transcription regulation</keyword>
<evidence type="ECO:0000313" key="11">
    <source>
        <dbReference type="EMBL" id="CAF1223890.1"/>
    </source>
</evidence>
<dbReference type="Pfam" id="PF02892">
    <property type="entry name" value="zf-BED"/>
    <property type="match status" value="1"/>
</dbReference>
<dbReference type="EMBL" id="CAJOBA010036903">
    <property type="protein sequence ID" value="CAF4032116.1"/>
    <property type="molecule type" value="Genomic_DNA"/>
</dbReference>
<keyword evidence="4" id="KW-0862">Zinc</keyword>
<dbReference type="SUPFAM" id="SSF57667">
    <property type="entry name" value="beta-beta-alpha zinc fingers"/>
    <property type="match status" value="1"/>
</dbReference>
<evidence type="ECO:0000256" key="5">
    <source>
        <dbReference type="ARBA" id="ARBA00023015"/>
    </source>
</evidence>
<dbReference type="GO" id="GO:0008270">
    <property type="term" value="F:zinc ion binding"/>
    <property type="evidence" value="ECO:0007669"/>
    <property type="project" value="UniProtKB-KW"/>
</dbReference>
<evidence type="ECO:0000256" key="3">
    <source>
        <dbReference type="ARBA" id="ARBA00022771"/>
    </source>
</evidence>
<evidence type="ECO:0000313" key="13">
    <source>
        <dbReference type="Proteomes" id="UP000677228"/>
    </source>
</evidence>
<dbReference type="GO" id="GO:0009791">
    <property type="term" value="P:post-embryonic development"/>
    <property type="evidence" value="ECO:0007669"/>
    <property type="project" value="UniProtKB-ARBA"/>
</dbReference>
<sequence>PSGEGKLSISTNNSVGFDICRMSRLKSNFKRKRAMNPDLCTSLADDAQNLDNKSTSNVSSNTEDESSMNVNDKPYGRPKSNVWQHATRINSQQANCNKCDKIISTSYGSTGTLRAHLAKQHEMIAFNKPLAELKKPHSIATDEKQKLYILAMKCIMEDGRSFNDLHKPGMAKLLNAIRPGYKPNHRTVVQRNLRGMYVYYNKKLKEEMKQVEYISITTDFWSDRRMNSFMCLTGHYHDKDSNLKSTVLSFTAFRKRHFSNNISDAIKQKLIELGIYEKVTSITCDGAANVVKMFSTLRPEIKRVQCIAHKLHLIICNGLGLEQDIDSNETLVEDGEAVNIDNLIESDVENNSEDEDQENSELNIEDEDK</sequence>
<accession>A0A8S2EP85</accession>
<dbReference type="SUPFAM" id="SSF53098">
    <property type="entry name" value="Ribonuclease H-like"/>
    <property type="match status" value="1"/>
</dbReference>
<evidence type="ECO:0000256" key="1">
    <source>
        <dbReference type="ARBA" id="ARBA00004123"/>
    </source>
</evidence>
<keyword evidence="7" id="KW-0539">Nucleus</keyword>
<reference evidence="11" key="1">
    <citation type="submission" date="2021-02" db="EMBL/GenBank/DDBJ databases">
        <authorList>
            <person name="Nowell W R."/>
        </authorList>
    </citation>
    <scope>NUCLEOTIDE SEQUENCE</scope>
</reference>
<gene>
    <name evidence="11" type="ORF">OVA965_LOCUS25050</name>
    <name evidence="12" type="ORF">TMI583_LOCUS25776</name>
</gene>
<dbReference type="Proteomes" id="UP000682733">
    <property type="component" value="Unassembled WGS sequence"/>
</dbReference>
<dbReference type="InterPro" id="IPR012337">
    <property type="entry name" value="RNaseH-like_sf"/>
</dbReference>
<evidence type="ECO:0000313" key="12">
    <source>
        <dbReference type="EMBL" id="CAF4032116.1"/>
    </source>
</evidence>
<feature type="non-terminal residue" evidence="11">
    <location>
        <position position="1"/>
    </location>
</feature>
<comment type="subcellular location">
    <subcellularLocation>
        <location evidence="1">Nucleus</location>
    </subcellularLocation>
</comment>
<feature type="compositionally biased region" description="Polar residues" evidence="9">
    <location>
        <begin position="49"/>
        <end position="61"/>
    </location>
</feature>
<dbReference type="AlphaFoldDB" id="A0A8S2EP85"/>
<keyword evidence="2" id="KW-0479">Metal-binding</keyword>
<evidence type="ECO:0000256" key="4">
    <source>
        <dbReference type="ARBA" id="ARBA00022833"/>
    </source>
</evidence>
<comment type="caution">
    <text evidence="11">The sequence shown here is derived from an EMBL/GenBank/DDBJ whole genome shotgun (WGS) entry which is preliminary data.</text>
</comment>
<dbReference type="Proteomes" id="UP000677228">
    <property type="component" value="Unassembled WGS sequence"/>
</dbReference>
<dbReference type="GO" id="GO:0003677">
    <property type="term" value="F:DNA binding"/>
    <property type="evidence" value="ECO:0007669"/>
    <property type="project" value="InterPro"/>
</dbReference>
<evidence type="ECO:0000256" key="7">
    <source>
        <dbReference type="ARBA" id="ARBA00023242"/>
    </source>
</evidence>
<dbReference type="PANTHER" id="PTHR46481:SF10">
    <property type="entry name" value="ZINC FINGER BED DOMAIN-CONTAINING PROTEIN 39"/>
    <property type="match status" value="1"/>
</dbReference>
<dbReference type="PANTHER" id="PTHR46481">
    <property type="entry name" value="ZINC FINGER BED DOMAIN-CONTAINING PROTEIN 4"/>
    <property type="match status" value="1"/>
</dbReference>
<feature type="region of interest" description="Disordered" evidence="9">
    <location>
        <begin position="346"/>
        <end position="369"/>
    </location>
</feature>
<evidence type="ECO:0000256" key="9">
    <source>
        <dbReference type="SAM" id="MobiDB-lite"/>
    </source>
</evidence>
<dbReference type="PROSITE" id="PS50808">
    <property type="entry name" value="ZF_BED"/>
    <property type="match status" value="1"/>
</dbReference>
<evidence type="ECO:0000256" key="8">
    <source>
        <dbReference type="PROSITE-ProRule" id="PRU00027"/>
    </source>
</evidence>
<proteinExistence type="predicted"/>
<keyword evidence="3 8" id="KW-0863">Zinc-finger</keyword>
<dbReference type="InterPro" id="IPR052035">
    <property type="entry name" value="ZnF_BED_domain_contain"/>
</dbReference>
<evidence type="ECO:0000259" key="10">
    <source>
        <dbReference type="PROSITE" id="PS50808"/>
    </source>
</evidence>